<dbReference type="Proteomes" id="UP000320333">
    <property type="component" value="Unassembled WGS sequence"/>
</dbReference>
<evidence type="ECO:0000256" key="3">
    <source>
        <dbReference type="ARBA" id="ARBA00022475"/>
    </source>
</evidence>
<keyword evidence="3" id="KW-1003">Cell membrane</keyword>
<name>A0A507FGU6_9FUNG</name>
<keyword evidence="4 7" id="KW-0812">Transmembrane</keyword>
<proteinExistence type="predicted"/>
<dbReference type="AlphaFoldDB" id="A0A507FGU6"/>
<sequence>MSSFWVCNIASMGLYIGNPTNVIVAQANNINVLEYTKLMGIPTLVACILAFLIALALFWKSIPQFIDPPSLSPSDYAVEDVVGAWFGSVCLGASLVLLMTMPLVVSNLSVWILTLPFAAIVLLRTILVDVIPRASSPSTNEPETLTISAPSHFIQSTTAEEAAGGSSEFLVMDQRESETQTTADKLSPSRAFKALKTRFPRTTTLLARLPMNLVPFTFGMFILVETLTSRGWTSLLATALAKVSYSRASAIFAIGGIATLACNALNNLPMTILFTRALGHPNFIAGIQAYTSDTVQRQKEAQFALVVGANLGANVLYLGSLAGIMWIDLVLRRYKVQGINQWKFFRWCMVVTPVVLAGACGVLLAEMGSSAFV</sequence>
<dbReference type="GO" id="GO:0005886">
    <property type="term" value="C:plasma membrane"/>
    <property type="evidence" value="ECO:0007669"/>
    <property type="project" value="UniProtKB-SubCell"/>
</dbReference>
<evidence type="ECO:0000256" key="4">
    <source>
        <dbReference type="ARBA" id="ARBA00022692"/>
    </source>
</evidence>
<evidence type="ECO:0000313" key="9">
    <source>
        <dbReference type="EMBL" id="TPX75484.1"/>
    </source>
</evidence>
<comment type="subcellular location">
    <subcellularLocation>
        <location evidence="1">Cell membrane</location>
        <topology evidence="1">Multi-pass membrane protein</topology>
    </subcellularLocation>
</comment>
<dbReference type="GO" id="GO:0055085">
    <property type="term" value="P:transmembrane transport"/>
    <property type="evidence" value="ECO:0007669"/>
    <property type="project" value="InterPro"/>
</dbReference>
<evidence type="ECO:0000256" key="2">
    <source>
        <dbReference type="ARBA" id="ARBA00022448"/>
    </source>
</evidence>
<feature type="transmembrane region" description="Helical" evidence="7">
    <location>
        <begin position="344"/>
        <end position="365"/>
    </location>
</feature>
<keyword evidence="5 7" id="KW-1133">Transmembrane helix</keyword>
<dbReference type="InterPro" id="IPR004680">
    <property type="entry name" value="Cit_transptr-like_dom"/>
</dbReference>
<keyword evidence="10" id="KW-1185">Reference proteome</keyword>
<feature type="transmembrane region" description="Helical" evidence="7">
    <location>
        <begin position="244"/>
        <end position="266"/>
    </location>
</feature>
<evidence type="ECO:0000256" key="5">
    <source>
        <dbReference type="ARBA" id="ARBA00022989"/>
    </source>
</evidence>
<feature type="transmembrane region" description="Helical" evidence="7">
    <location>
        <begin position="80"/>
        <end position="102"/>
    </location>
</feature>
<evidence type="ECO:0000256" key="1">
    <source>
        <dbReference type="ARBA" id="ARBA00004651"/>
    </source>
</evidence>
<keyword evidence="2" id="KW-0813">Transport</keyword>
<accession>A0A507FGU6</accession>
<evidence type="ECO:0000256" key="7">
    <source>
        <dbReference type="SAM" id="Phobius"/>
    </source>
</evidence>
<comment type="caution">
    <text evidence="9">The sequence shown here is derived from an EMBL/GenBank/DDBJ whole genome shotgun (WGS) entry which is preliminary data.</text>
</comment>
<gene>
    <name evidence="9" type="ORF">CcCBS67573_g03256</name>
</gene>
<feature type="domain" description="Citrate transporter-like" evidence="8">
    <location>
        <begin position="7"/>
        <end position="278"/>
    </location>
</feature>
<organism evidence="9 10">
    <name type="scientific">Chytriomyces confervae</name>
    <dbReference type="NCBI Taxonomy" id="246404"/>
    <lineage>
        <taxon>Eukaryota</taxon>
        <taxon>Fungi</taxon>
        <taxon>Fungi incertae sedis</taxon>
        <taxon>Chytridiomycota</taxon>
        <taxon>Chytridiomycota incertae sedis</taxon>
        <taxon>Chytridiomycetes</taxon>
        <taxon>Chytridiales</taxon>
        <taxon>Chytriomycetaceae</taxon>
        <taxon>Chytriomyces</taxon>
    </lineage>
</organism>
<evidence type="ECO:0000256" key="6">
    <source>
        <dbReference type="ARBA" id="ARBA00023136"/>
    </source>
</evidence>
<dbReference type="OrthoDB" id="442352at2759"/>
<feature type="transmembrane region" description="Helical" evidence="7">
    <location>
        <begin position="38"/>
        <end position="59"/>
    </location>
</feature>
<reference evidence="9 10" key="1">
    <citation type="journal article" date="2019" name="Sci. Rep.">
        <title>Comparative genomics of chytrid fungi reveal insights into the obligate biotrophic and pathogenic lifestyle of Synchytrium endobioticum.</title>
        <authorList>
            <person name="van de Vossenberg B.T.L.H."/>
            <person name="Warris S."/>
            <person name="Nguyen H.D.T."/>
            <person name="van Gent-Pelzer M.P.E."/>
            <person name="Joly D.L."/>
            <person name="van de Geest H.C."/>
            <person name="Bonants P.J.M."/>
            <person name="Smith D.S."/>
            <person name="Levesque C.A."/>
            <person name="van der Lee T.A.J."/>
        </authorList>
    </citation>
    <scope>NUCLEOTIDE SEQUENCE [LARGE SCALE GENOMIC DNA]</scope>
    <source>
        <strain evidence="9 10">CBS 675.73</strain>
    </source>
</reference>
<evidence type="ECO:0000313" key="10">
    <source>
        <dbReference type="Proteomes" id="UP000320333"/>
    </source>
</evidence>
<dbReference type="PANTHER" id="PTHR43302">
    <property type="entry name" value="TRANSPORTER ARSB-RELATED"/>
    <property type="match status" value="1"/>
</dbReference>
<feature type="transmembrane region" description="Helical" evidence="7">
    <location>
        <begin position="205"/>
        <end position="224"/>
    </location>
</feature>
<keyword evidence="6 7" id="KW-0472">Membrane</keyword>
<protein>
    <recommendedName>
        <fullName evidence="8">Citrate transporter-like domain-containing protein</fullName>
    </recommendedName>
</protein>
<dbReference type="Pfam" id="PF03600">
    <property type="entry name" value="CitMHS"/>
    <property type="match status" value="1"/>
</dbReference>
<dbReference type="PANTHER" id="PTHR43302:SF5">
    <property type="entry name" value="TRANSPORTER ARSB-RELATED"/>
    <property type="match status" value="1"/>
</dbReference>
<feature type="transmembrane region" description="Helical" evidence="7">
    <location>
        <begin position="303"/>
        <end position="324"/>
    </location>
</feature>
<dbReference type="STRING" id="246404.A0A507FGU6"/>
<evidence type="ECO:0000259" key="8">
    <source>
        <dbReference type="Pfam" id="PF03600"/>
    </source>
</evidence>
<feature type="transmembrane region" description="Helical" evidence="7">
    <location>
        <begin position="108"/>
        <end position="127"/>
    </location>
</feature>
<dbReference type="EMBL" id="QEAP01000079">
    <property type="protein sequence ID" value="TPX75484.1"/>
    <property type="molecule type" value="Genomic_DNA"/>
</dbReference>